<dbReference type="Pfam" id="PF19914">
    <property type="entry name" value="WEF-hand"/>
    <property type="match status" value="1"/>
</dbReference>
<dbReference type="AlphaFoldDB" id="A0A673HJ40"/>
<dbReference type="Pfam" id="PF20023">
    <property type="entry name" value="WSLR"/>
    <property type="match status" value="1"/>
</dbReference>
<accession>A0A673HJ40</accession>
<dbReference type="InterPro" id="IPR045458">
    <property type="entry name" value="Wolframin_Sel1-like_rpt"/>
</dbReference>
<feature type="transmembrane region" description="Helical" evidence="1">
    <location>
        <begin position="475"/>
        <end position="494"/>
    </location>
</feature>
<dbReference type="Proteomes" id="UP000472270">
    <property type="component" value="Unassembled WGS sequence"/>
</dbReference>
<proteinExistence type="predicted"/>
<dbReference type="PRINTS" id="PR02061">
    <property type="entry name" value="WOLFRAMIN"/>
</dbReference>
<keyword evidence="1" id="KW-0812">Transmembrane</keyword>
<feature type="transmembrane region" description="Helical" evidence="1">
    <location>
        <begin position="266"/>
        <end position="283"/>
    </location>
</feature>
<name>A0A673HJ40_9TELE</name>
<feature type="domain" description="Wolframin cysteine-rich" evidence="4">
    <location>
        <begin position="494"/>
        <end position="585"/>
    </location>
</feature>
<feature type="transmembrane region" description="Helical" evidence="1">
    <location>
        <begin position="295"/>
        <end position="319"/>
    </location>
</feature>
<evidence type="ECO:0000256" key="1">
    <source>
        <dbReference type="SAM" id="Phobius"/>
    </source>
</evidence>
<dbReference type="InterPro" id="IPR026208">
    <property type="entry name" value="Wolframin"/>
</dbReference>
<feature type="transmembrane region" description="Helical" evidence="1">
    <location>
        <begin position="374"/>
        <end position="393"/>
    </location>
</feature>
<dbReference type="Pfam" id="PF19913">
    <property type="entry name" value="WCOB"/>
    <property type="match status" value="1"/>
</dbReference>
<keyword evidence="1" id="KW-0472">Membrane</keyword>
<feature type="transmembrane region" description="Helical" evidence="1">
    <location>
        <begin position="436"/>
        <end position="454"/>
    </location>
</feature>
<reference evidence="5" key="1">
    <citation type="submission" date="2025-08" db="UniProtKB">
        <authorList>
            <consortium name="Ensembl"/>
        </authorList>
    </citation>
    <scope>IDENTIFICATION</scope>
</reference>
<dbReference type="InterPro" id="IPR045461">
    <property type="entry name" value="Wolframin_OB_fold"/>
</dbReference>
<sequence length="704" mass="80164">NRTADEWFIKAAKQGRRDAAKLLQKCWIQKKGITPENAQEVRRLSSETTFEQAVRRAAMSMYWKLNPDRKKKVAMSEMLENVSQVNTPEIIVTHHNYAFPSTAASEYVDVEDFVEMTKKFTEGIACTPMLSTSGVDAKGEKETIRKNDGLQYPLHAIIEMKELLIDWASCAGVQWLSTIIPTQHVNALIFFFIISNLTIEPFAFVIPLLIFYLSFIAMAICTLRVFKSSKGWENFSALTAVLTRFELSLDVEQAESNFGWNNLEQYLYFMISVFFMIFTFPVADKGWIPCSELSTVAIFFTALSYMSLSPSVASSLCALTSRLPKEMVMGRMLGHIFTTIPLGESLVLELSVPCVLYIYLFYLFFSHFVMCGRTASWCCTWSALCGASSLWFFCGTPPPLAYFLFLFTLPVLAMGLIAMLLIQMVKWFLELELTKMLVMLAVCAISLLILWLWTRFSLSILNVFRSITHRGPVKLILLCITSDFTLWFTTPLTWQEYGTLCGPRAWQDRGMAQTQLFCSHLEGHRVTWTGIFCRVRVAEKENGAQSVINLLPVFMGDWLRCLYGDQEEEELCRIKAFAKHKCHIKRFDCYRFEVTVGMPVDGVMQLDDPAGDILLMASHEFRQVLLNLDPGSMVEFSTKLEGKLGTKLSAFELKAIHCLDCSSSLGPEGRQVKIERNWRKTMLKAIQFAFDFFFAPFLCATINV</sequence>
<dbReference type="PRINTS" id="PR02060">
    <property type="entry name" value="WOLFFAMILY"/>
</dbReference>
<dbReference type="GO" id="GO:0055074">
    <property type="term" value="P:calcium ion homeostasis"/>
    <property type="evidence" value="ECO:0007669"/>
    <property type="project" value="InterPro"/>
</dbReference>
<evidence type="ECO:0000259" key="2">
    <source>
        <dbReference type="Pfam" id="PF19913"/>
    </source>
</evidence>
<dbReference type="InterPro" id="IPR045400">
    <property type="entry name" value="Wolframin_Cys-rich"/>
</dbReference>
<protein>
    <submittedName>
        <fullName evidence="5">Wolfram syndrome 1a (wolframin)</fullName>
    </submittedName>
</protein>
<dbReference type="PANTHER" id="PTHR13098">
    <property type="entry name" value="WOLFRAMIN"/>
    <property type="match status" value="1"/>
</dbReference>
<feature type="domain" description="Wolframin OB-fold" evidence="2">
    <location>
        <begin position="587"/>
        <end position="699"/>
    </location>
</feature>
<dbReference type="GO" id="GO:0030968">
    <property type="term" value="P:endoplasmic reticulum unfolded protein response"/>
    <property type="evidence" value="ECO:0007669"/>
    <property type="project" value="TreeGrafter"/>
</dbReference>
<dbReference type="InterPro" id="IPR026209">
    <property type="entry name" value="Wolframin_fam"/>
</dbReference>
<keyword evidence="6" id="KW-1185">Reference proteome</keyword>
<feature type="domain" description="Wolframin EF-hand" evidence="3">
    <location>
        <begin position="54"/>
        <end position="89"/>
    </location>
</feature>
<reference evidence="5" key="2">
    <citation type="submission" date="2025-09" db="UniProtKB">
        <authorList>
            <consortium name="Ensembl"/>
        </authorList>
    </citation>
    <scope>IDENTIFICATION</scope>
</reference>
<evidence type="ECO:0000313" key="5">
    <source>
        <dbReference type="Ensembl" id="ENSSRHP00000027344.1"/>
    </source>
</evidence>
<dbReference type="InterPro" id="IPR045460">
    <property type="entry name" value="Wolframin_EF-hand"/>
</dbReference>
<feature type="transmembrane region" description="Helical" evidence="1">
    <location>
        <begin position="400"/>
        <end position="424"/>
    </location>
</feature>
<evidence type="ECO:0000313" key="6">
    <source>
        <dbReference type="Proteomes" id="UP000472270"/>
    </source>
</evidence>
<dbReference type="PANTHER" id="PTHR13098:SF4">
    <property type="entry name" value="WOLFRAMIN"/>
    <property type="match status" value="1"/>
</dbReference>
<keyword evidence="1" id="KW-1133">Transmembrane helix</keyword>
<feature type="transmembrane region" description="Helical" evidence="1">
    <location>
        <begin position="202"/>
        <end position="226"/>
    </location>
</feature>
<evidence type="ECO:0000259" key="4">
    <source>
        <dbReference type="Pfam" id="PF20053"/>
    </source>
</evidence>
<dbReference type="Ensembl" id="ENSSRHT00000028147.1">
    <property type="protein sequence ID" value="ENSSRHP00000027344.1"/>
    <property type="gene ID" value="ENSSRHG00000014242.1"/>
</dbReference>
<dbReference type="GO" id="GO:0005789">
    <property type="term" value="C:endoplasmic reticulum membrane"/>
    <property type="evidence" value="ECO:0007669"/>
    <property type="project" value="TreeGrafter"/>
</dbReference>
<dbReference type="Pfam" id="PF20053">
    <property type="entry name" value="WC-rich"/>
    <property type="match status" value="1"/>
</dbReference>
<evidence type="ECO:0000259" key="3">
    <source>
        <dbReference type="Pfam" id="PF19914"/>
    </source>
</evidence>
<feature type="transmembrane region" description="Helical" evidence="1">
    <location>
        <begin position="340"/>
        <end position="362"/>
    </location>
</feature>
<organism evidence="5 6">
    <name type="scientific">Sinocyclocheilus rhinocerous</name>
    <dbReference type="NCBI Taxonomy" id="307959"/>
    <lineage>
        <taxon>Eukaryota</taxon>
        <taxon>Metazoa</taxon>
        <taxon>Chordata</taxon>
        <taxon>Craniata</taxon>
        <taxon>Vertebrata</taxon>
        <taxon>Euteleostomi</taxon>
        <taxon>Actinopterygii</taxon>
        <taxon>Neopterygii</taxon>
        <taxon>Teleostei</taxon>
        <taxon>Ostariophysi</taxon>
        <taxon>Cypriniformes</taxon>
        <taxon>Cyprinidae</taxon>
        <taxon>Cyprininae</taxon>
        <taxon>Sinocyclocheilus</taxon>
    </lineage>
</organism>